<evidence type="ECO:0000313" key="7">
    <source>
        <dbReference type="Proteomes" id="UP000195305"/>
    </source>
</evidence>
<comment type="similarity">
    <text evidence="1">Belongs to the type-I restriction system S methylase family.</text>
</comment>
<dbReference type="Proteomes" id="UP000195305">
    <property type="component" value="Unassembled WGS sequence"/>
</dbReference>
<dbReference type="PANTHER" id="PTHR30408">
    <property type="entry name" value="TYPE-1 RESTRICTION ENZYME ECOKI SPECIFICITY PROTEIN"/>
    <property type="match status" value="1"/>
</dbReference>
<keyword evidence="3" id="KW-0238">DNA-binding</keyword>
<proteinExistence type="inferred from homology"/>
<sequence>MTEEIKQRIEIIKAGKVPVGYKKTQFGVFPDDWVTDKTLGDMFLFYGGLGISREQLGSKGIAYLHYGDMHKGTFKKVSYEQYSLLPKYDIQLDGNETFLMKDGDIAFLDASEDLEGTSRSVLIDNPDNNFFIAGLHTTLGKSKDDFLDKWYKQYITTTDVVKKQFQELAVGFKVYGVNRKEITKIVIPCPSKKDEQNRIAKILSKWDKAIESQEKLIEKLELQKKALMQKIFIPSKEWDERTFKSLYDKAGEGGTPSTSVAKYYDGGNIPFIKIEHLSHKYIEEVDSYITKKGLENSGAWLIPENCILFSNGATIGEVAINKISVATKQGILGIVPANNIDVEFLYYYFSTSYFLSLVASITTKGTMPIVYLKDLDKLKIKIPPYEMQKKISQYISLFDNEIALNKEKLKSITQQQKAMQQLLLKGIVRV</sequence>
<evidence type="ECO:0000256" key="4">
    <source>
        <dbReference type="SAM" id="Coils"/>
    </source>
</evidence>
<dbReference type="OrthoDB" id="9811611at2"/>
<keyword evidence="2" id="KW-0680">Restriction system</keyword>
<dbReference type="Gene3D" id="1.10.287.1120">
    <property type="entry name" value="Bipartite methylase S protein"/>
    <property type="match status" value="1"/>
</dbReference>
<feature type="domain" description="Type I restriction modification DNA specificity" evidence="5">
    <location>
        <begin position="31"/>
        <end position="221"/>
    </location>
</feature>
<feature type="domain" description="Type I restriction modification DNA specificity" evidence="5">
    <location>
        <begin position="236"/>
        <end position="414"/>
    </location>
</feature>
<comment type="caution">
    <text evidence="6">The sequence shown here is derived from an EMBL/GenBank/DDBJ whole genome shotgun (WGS) entry which is preliminary data.</text>
</comment>
<feature type="coiled-coil region" evidence="4">
    <location>
        <begin position="203"/>
        <end position="230"/>
    </location>
</feature>
<accession>A0A1Y4T3C9</accession>
<reference evidence="6 7" key="1">
    <citation type="journal article" date="2018" name="BMC Genomics">
        <title>Whole genome sequencing and function prediction of 133 gut anaerobes isolated from chicken caecum in pure cultures.</title>
        <authorList>
            <person name="Medvecky M."/>
            <person name="Cejkova D."/>
            <person name="Polansky O."/>
            <person name="Karasova D."/>
            <person name="Kubasova T."/>
            <person name="Cizek A."/>
            <person name="Rychlik I."/>
        </authorList>
    </citation>
    <scope>NUCLEOTIDE SEQUENCE [LARGE SCALE GENOMIC DNA]</scope>
    <source>
        <strain evidence="6 7">An13</strain>
    </source>
</reference>
<dbReference type="Gene3D" id="3.90.220.20">
    <property type="entry name" value="DNA methylase specificity domains"/>
    <property type="match status" value="2"/>
</dbReference>
<dbReference type="InterPro" id="IPR000055">
    <property type="entry name" value="Restrct_endonuc_typeI_TRD"/>
</dbReference>
<organism evidence="6 7">
    <name type="scientific">Massilimicrobiota timonensis</name>
    <dbReference type="NCBI Taxonomy" id="1776392"/>
    <lineage>
        <taxon>Bacteria</taxon>
        <taxon>Bacillati</taxon>
        <taxon>Bacillota</taxon>
        <taxon>Erysipelotrichia</taxon>
        <taxon>Erysipelotrichales</taxon>
        <taxon>Erysipelotrichaceae</taxon>
        <taxon>Massilimicrobiota</taxon>
    </lineage>
</organism>
<dbReference type="EMBL" id="NFLJ01000006">
    <property type="protein sequence ID" value="OUQ35731.1"/>
    <property type="molecule type" value="Genomic_DNA"/>
</dbReference>
<dbReference type="RefSeq" id="WP_087357279.1">
    <property type="nucleotide sequence ID" value="NZ_NFLJ01000006.1"/>
</dbReference>
<evidence type="ECO:0000259" key="5">
    <source>
        <dbReference type="Pfam" id="PF01420"/>
    </source>
</evidence>
<evidence type="ECO:0000256" key="2">
    <source>
        <dbReference type="ARBA" id="ARBA00022747"/>
    </source>
</evidence>
<dbReference type="InterPro" id="IPR044946">
    <property type="entry name" value="Restrct_endonuc_typeI_TRD_sf"/>
</dbReference>
<keyword evidence="4" id="KW-0175">Coiled coil</keyword>
<keyword evidence="7" id="KW-1185">Reference proteome</keyword>
<dbReference type="InterPro" id="IPR052021">
    <property type="entry name" value="Type-I_RS_S_subunit"/>
</dbReference>
<dbReference type="PANTHER" id="PTHR30408:SF12">
    <property type="entry name" value="TYPE I RESTRICTION ENZYME MJAVIII SPECIFICITY SUBUNIT"/>
    <property type="match status" value="1"/>
</dbReference>
<evidence type="ECO:0000313" key="6">
    <source>
        <dbReference type="EMBL" id="OUQ35731.1"/>
    </source>
</evidence>
<dbReference type="AlphaFoldDB" id="A0A1Y4T3C9"/>
<gene>
    <name evidence="6" type="ORF">B5E75_02810</name>
</gene>
<name>A0A1Y4T3C9_9FIRM</name>
<evidence type="ECO:0000256" key="1">
    <source>
        <dbReference type="ARBA" id="ARBA00010923"/>
    </source>
</evidence>
<protein>
    <recommendedName>
        <fullName evidence="5">Type I restriction modification DNA specificity domain-containing protein</fullName>
    </recommendedName>
</protein>
<dbReference type="Pfam" id="PF01420">
    <property type="entry name" value="Methylase_S"/>
    <property type="match status" value="2"/>
</dbReference>
<dbReference type="GO" id="GO:0009307">
    <property type="term" value="P:DNA restriction-modification system"/>
    <property type="evidence" value="ECO:0007669"/>
    <property type="project" value="UniProtKB-KW"/>
</dbReference>
<evidence type="ECO:0000256" key="3">
    <source>
        <dbReference type="ARBA" id="ARBA00023125"/>
    </source>
</evidence>
<dbReference type="SUPFAM" id="SSF116734">
    <property type="entry name" value="DNA methylase specificity domain"/>
    <property type="match status" value="2"/>
</dbReference>
<dbReference type="GO" id="GO:0003677">
    <property type="term" value="F:DNA binding"/>
    <property type="evidence" value="ECO:0007669"/>
    <property type="project" value="UniProtKB-KW"/>
</dbReference>